<name>A0A6A5C4S6_NAEFO</name>
<comment type="caution">
    <text evidence="2">The sequence shown here is derived from an EMBL/GenBank/DDBJ whole genome shotgun (WGS) entry which is preliminary data.</text>
</comment>
<sequence>MFHLCHLPTKPLNGLLNMNQDSKEHGETFHTSNSNVDENDSNNNMIQVIITIQPSLDAILVNQELEEAHLIANELNSKLTEWFSKQAQPWNNNQKENNPSMISRIRVSSKDKLEMSFSPLVAHHGGEILKENMTING</sequence>
<dbReference type="RefSeq" id="XP_044566177.1">
    <property type="nucleotide sequence ID" value="XM_044702606.1"/>
</dbReference>
<dbReference type="VEuPathDB" id="AmoebaDB:NfTy_038210"/>
<evidence type="ECO:0000256" key="1">
    <source>
        <dbReference type="SAM" id="MobiDB-lite"/>
    </source>
</evidence>
<dbReference type="Proteomes" id="UP000444721">
    <property type="component" value="Unassembled WGS sequence"/>
</dbReference>
<feature type="compositionally biased region" description="Low complexity" evidence="1">
    <location>
        <begin position="32"/>
        <end position="41"/>
    </location>
</feature>
<evidence type="ECO:0000313" key="3">
    <source>
        <dbReference type="Proteomes" id="UP000444721"/>
    </source>
</evidence>
<dbReference type="GeneID" id="68119336"/>
<accession>A0A6A5C4S6</accession>
<dbReference type="EMBL" id="VFQX01000013">
    <property type="protein sequence ID" value="KAF0981464.1"/>
    <property type="molecule type" value="Genomic_DNA"/>
</dbReference>
<gene>
    <name evidence="2" type="ORF">FDP41_012121</name>
</gene>
<proteinExistence type="predicted"/>
<organism evidence="2 3">
    <name type="scientific">Naegleria fowleri</name>
    <name type="common">Brain eating amoeba</name>
    <dbReference type="NCBI Taxonomy" id="5763"/>
    <lineage>
        <taxon>Eukaryota</taxon>
        <taxon>Discoba</taxon>
        <taxon>Heterolobosea</taxon>
        <taxon>Tetramitia</taxon>
        <taxon>Eutetramitia</taxon>
        <taxon>Vahlkampfiidae</taxon>
        <taxon>Naegleria</taxon>
    </lineage>
</organism>
<protein>
    <submittedName>
        <fullName evidence="2">Uncharacterized protein</fullName>
    </submittedName>
</protein>
<keyword evidence="3" id="KW-1185">Reference proteome</keyword>
<feature type="region of interest" description="Disordered" evidence="1">
    <location>
        <begin position="22"/>
        <end position="41"/>
    </location>
</feature>
<reference evidence="2 3" key="1">
    <citation type="journal article" date="2019" name="Sci. Rep.">
        <title>Nanopore sequencing improves the draft genome of the human pathogenic amoeba Naegleria fowleri.</title>
        <authorList>
            <person name="Liechti N."/>
            <person name="Schurch N."/>
            <person name="Bruggmann R."/>
            <person name="Wittwer M."/>
        </authorList>
    </citation>
    <scope>NUCLEOTIDE SEQUENCE [LARGE SCALE GENOMIC DNA]</scope>
    <source>
        <strain evidence="2 3">ATCC 30894</strain>
    </source>
</reference>
<dbReference type="AlphaFoldDB" id="A0A6A5C4S6"/>
<dbReference type="VEuPathDB" id="AmoebaDB:NF0083820"/>
<dbReference type="VEuPathDB" id="AmoebaDB:FDP41_012121"/>
<evidence type="ECO:0000313" key="2">
    <source>
        <dbReference type="EMBL" id="KAF0981464.1"/>
    </source>
</evidence>